<dbReference type="EMBL" id="BDGG01000003">
    <property type="protein sequence ID" value="GAU95313.1"/>
    <property type="molecule type" value="Genomic_DNA"/>
</dbReference>
<dbReference type="Proteomes" id="UP000186922">
    <property type="component" value="Unassembled WGS sequence"/>
</dbReference>
<keyword evidence="2" id="KW-1185">Reference proteome</keyword>
<evidence type="ECO:0000313" key="2">
    <source>
        <dbReference type="Proteomes" id="UP000186922"/>
    </source>
</evidence>
<gene>
    <name evidence="1" type="primary">RvY_06950</name>
    <name evidence="1" type="synonym">RvY_06950.1</name>
    <name evidence="1" type="ORF">RvY_06950-1</name>
</gene>
<reference evidence="1 2" key="1">
    <citation type="journal article" date="2016" name="Nat. Commun.">
        <title>Extremotolerant tardigrade genome and improved radiotolerance of human cultured cells by tardigrade-unique protein.</title>
        <authorList>
            <person name="Hashimoto T."/>
            <person name="Horikawa D.D."/>
            <person name="Saito Y."/>
            <person name="Kuwahara H."/>
            <person name="Kozuka-Hata H."/>
            <person name="Shin-I T."/>
            <person name="Minakuchi Y."/>
            <person name="Ohishi K."/>
            <person name="Motoyama A."/>
            <person name="Aizu T."/>
            <person name="Enomoto A."/>
            <person name="Kondo K."/>
            <person name="Tanaka S."/>
            <person name="Hara Y."/>
            <person name="Koshikawa S."/>
            <person name="Sagara H."/>
            <person name="Miura T."/>
            <person name="Yokobori S."/>
            <person name="Miyagawa K."/>
            <person name="Suzuki Y."/>
            <person name="Kubo T."/>
            <person name="Oyama M."/>
            <person name="Kohara Y."/>
            <person name="Fujiyama A."/>
            <person name="Arakawa K."/>
            <person name="Katayama T."/>
            <person name="Toyoda A."/>
            <person name="Kunieda T."/>
        </authorList>
    </citation>
    <scope>NUCLEOTIDE SEQUENCE [LARGE SCALE GENOMIC DNA]</scope>
    <source>
        <strain evidence="1 2">YOKOZUNA-1</strain>
    </source>
</reference>
<proteinExistence type="predicted"/>
<comment type="caution">
    <text evidence="1">The sequence shown here is derived from an EMBL/GenBank/DDBJ whole genome shotgun (WGS) entry which is preliminary data.</text>
</comment>
<name>A0A1D1V905_RAMVA</name>
<dbReference type="AlphaFoldDB" id="A0A1D1V905"/>
<sequence length="155" mass="17846">MGDTYGENPRSFGIASFSSWLDFNLLCRALDPTESEATLWHKIIDRKSHLVLFYQIDHQSIKPKLSRCVRLTKDQIHGVREVLKPTVYLHDYEQPSSFVESIFGRNHVSSLDELTEILKVVVCLDLSHLGGTNNVDLSVRYNEGSQFKFLQVWFS</sequence>
<evidence type="ECO:0000313" key="1">
    <source>
        <dbReference type="EMBL" id="GAU95313.1"/>
    </source>
</evidence>
<organism evidence="1 2">
    <name type="scientific">Ramazzottius varieornatus</name>
    <name type="common">Water bear</name>
    <name type="synonym">Tardigrade</name>
    <dbReference type="NCBI Taxonomy" id="947166"/>
    <lineage>
        <taxon>Eukaryota</taxon>
        <taxon>Metazoa</taxon>
        <taxon>Ecdysozoa</taxon>
        <taxon>Tardigrada</taxon>
        <taxon>Eutardigrada</taxon>
        <taxon>Parachela</taxon>
        <taxon>Hypsibioidea</taxon>
        <taxon>Ramazzottiidae</taxon>
        <taxon>Ramazzottius</taxon>
    </lineage>
</organism>
<protein>
    <submittedName>
        <fullName evidence="1">Uncharacterized protein</fullName>
    </submittedName>
</protein>
<accession>A0A1D1V905</accession>